<proteinExistence type="predicted"/>
<dbReference type="Proteomes" id="UP001201812">
    <property type="component" value="Unassembled WGS sequence"/>
</dbReference>
<dbReference type="AlphaFoldDB" id="A0AAD4MMU5"/>
<evidence type="ECO:0008006" key="3">
    <source>
        <dbReference type="Google" id="ProtNLM"/>
    </source>
</evidence>
<organism evidence="1 2">
    <name type="scientific">Ditylenchus destructor</name>
    <dbReference type="NCBI Taxonomy" id="166010"/>
    <lineage>
        <taxon>Eukaryota</taxon>
        <taxon>Metazoa</taxon>
        <taxon>Ecdysozoa</taxon>
        <taxon>Nematoda</taxon>
        <taxon>Chromadorea</taxon>
        <taxon>Rhabditida</taxon>
        <taxon>Tylenchina</taxon>
        <taxon>Tylenchomorpha</taxon>
        <taxon>Sphaerularioidea</taxon>
        <taxon>Anguinidae</taxon>
        <taxon>Anguininae</taxon>
        <taxon>Ditylenchus</taxon>
    </lineage>
</organism>
<evidence type="ECO:0000313" key="2">
    <source>
        <dbReference type="Proteomes" id="UP001201812"/>
    </source>
</evidence>
<name>A0AAD4MMU5_9BILA</name>
<dbReference type="EMBL" id="JAKKPZ010000413">
    <property type="protein sequence ID" value="KAI1695335.1"/>
    <property type="molecule type" value="Genomic_DNA"/>
</dbReference>
<keyword evidence="2" id="KW-1185">Reference proteome</keyword>
<gene>
    <name evidence="1" type="ORF">DdX_19633</name>
</gene>
<reference evidence="1" key="1">
    <citation type="submission" date="2022-01" db="EMBL/GenBank/DDBJ databases">
        <title>Genome Sequence Resource for Two Populations of Ditylenchus destructor, the Migratory Endoparasitic Phytonematode.</title>
        <authorList>
            <person name="Zhang H."/>
            <person name="Lin R."/>
            <person name="Xie B."/>
        </authorList>
    </citation>
    <scope>NUCLEOTIDE SEQUENCE</scope>
    <source>
        <strain evidence="1">BazhouSP</strain>
    </source>
</reference>
<comment type="caution">
    <text evidence="1">The sequence shown here is derived from an EMBL/GenBank/DDBJ whole genome shotgun (WGS) entry which is preliminary data.</text>
</comment>
<protein>
    <recommendedName>
        <fullName evidence="3">F-box domain-containing protein</fullName>
    </recommendedName>
</protein>
<sequence length="315" mass="37065">MSCSKHLPPFTYELLRFLNRDQLERFKIICRPLKNLIERYFHSKPYRVFDRLHIRGGSYALINNHGYNFVQWHPNQDDYSVQQFFDGKKCSVDEIKDTWDIVFNPKYYSFAEMRPYLGPSVRVQLTYLNLNSTYTSQHIEEMESIAHLWRDGSISVANNDGSLIVAEDFQLILNSPTILQCRKLAMDNAHFSFKDYKVLYTVKVIETWCDNEDFGPNCWLEFLEQPGVKPIVALRCFGREYIDITLDRLKQAFFSAVVPNAYKVVFTQDDDSLSEFRETNTNANEILELKKGLPVEYQEEDLEDFDNYTLERSAI</sequence>
<evidence type="ECO:0000313" key="1">
    <source>
        <dbReference type="EMBL" id="KAI1695335.1"/>
    </source>
</evidence>
<accession>A0AAD4MMU5</accession>